<organism evidence="1 2">
    <name type="scientific">Liparis tanakae</name>
    <name type="common">Tanaka's snailfish</name>
    <dbReference type="NCBI Taxonomy" id="230148"/>
    <lineage>
        <taxon>Eukaryota</taxon>
        <taxon>Metazoa</taxon>
        <taxon>Chordata</taxon>
        <taxon>Craniata</taxon>
        <taxon>Vertebrata</taxon>
        <taxon>Euteleostomi</taxon>
        <taxon>Actinopterygii</taxon>
        <taxon>Neopterygii</taxon>
        <taxon>Teleostei</taxon>
        <taxon>Neoteleostei</taxon>
        <taxon>Acanthomorphata</taxon>
        <taxon>Eupercaria</taxon>
        <taxon>Perciformes</taxon>
        <taxon>Cottioidei</taxon>
        <taxon>Cottales</taxon>
        <taxon>Liparidae</taxon>
        <taxon>Liparis</taxon>
    </lineage>
</organism>
<accession>A0A4Z2J279</accession>
<dbReference type="AlphaFoldDB" id="A0A4Z2J279"/>
<evidence type="ECO:0000313" key="1">
    <source>
        <dbReference type="EMBL" id="TNN83818.1"/>
    </source>
</evidence>
<evidence type="ECO:0000313" key="2">
    <source>
        <dbReference type="Proteomes" id="UP000314294"/>
    </source>
</evidence>
<sequence length="93" mass="9940">MGRILVVMGLETPSSLLGGALIATASRQGDRRVSTAAAAGAVNEPLIWRVVLMSEMPMVFRSEIANRQTERWGWVGVKQKEEKAGGGGKRGTT</sequence>
<reference evidence="1 2" key="1">
    <citation type="submission" date="2019-03" db="EMBL/GenBank/DDBJ databases">
        <title>First draft genome of Liparis tanakae, snailfish: a comprehensive survey of snailfish specific genes.</title>
        <authorList>
            <person name="Kim W."/>
            <person name="Song I."/>
            <person name="Jeong J.-H."/>
            <person name="Kim D."/>
            <person name="Kim S."/>
            <person name="Ryu S."/>
            <person name="Song J.Y."/>
            <person name="Lee S.K."/>
        </authorList>
    </citation>
    <scope>NUCLEOTIDE SEQUENCE [LARGE SCALE GENOMIC DNA]</scope>
    <source>
        <tissue evidence="1">Muscle</tissue>
    </source>
</reference>
<protein>
    <submittedName>
        <fullName evidence="1">Uncharacterized protein</fullName>
    </submittedName>
</protein>
<name>A0A4Z2J279_9TELE</name>
<comment type="caution">
    <text evidence="1">The sequence shown here is derived from an EMBL/GenBank/DDBJ whole genome shotgun (WGS) entry which is preliminary data.</text>
</comment>
<dbReference type="Proteomes" id="UP000314294">
    <property type="component" value="Unassembled WGS sequence"/>
</dbReference>
<keyword evidence="2" id="KW-1185">Reference proteome</keyword>
<gene>
    <name evidence="1" type="ORF">EYF80_005994</name>
</gene>
<dbReference type="EMBL" id="SRLO01000031">
    <property type="protein sequence ID" value="TNN83818.1"/>
    <property type="molecule type" value="Genomic_DNA"/>
</dbReference>
<proteinExistence type="predicted"/>